<organism evidence="2 3">
    <name type="scientific">Candidatus Magnetobacterium bavaricum</name>
    <dbReference type="NCBI Taxonomy" id="29290"/>
    <lineage>
        <taxon>Bacteria</taxon>
        <taxon>Pseudomonadati</taxon>
        <taxon>Nitrospirota</taxon>
        <taxon>Thermodesulfovibrionia</taxon>
        <taxon>Thermodesulfovibrionales</taxon>
        <taxon>Candidatus Magnetobacteriaceae</taxon>
        <taxon>Candidatus Magnetobacterium</taxon>
    </lineage>
</organism>
<gene>
    <name evidence="2" type="ORF">MBAV_005145</name>
</gene>
<evidence type="ECO:0000313" key="2">
    <source>
        <dbReference type="EMBL" id="KJU82660.1"/>
    </source>
</evidence>
<reference evidence="2 3" key="1">
    <citation type="submission" date="2015-02" db="EMBL/GenBank/DDBJ databases">
        <title>Single-cell genomics of uncultivated deep-branching MTB reveals a conserved set of magnetosome genes.</title>
        <authorList>
            <person name="Kolinko S."/>
            <person name="Richter M."/>
            <person name="Glockner F.O."/>
            <person name="Brachmann A."/>
            <person name="Schuler D."/>
        </authorList>
    </citation>
    <scope>NUCLEOTIDE SEQUENCE [LARGE SCALE GENOMIC DNA]</scope>
    <source>
        <strain evidence="2">TM-1</strain>
    </source>
</reference>
<dbReference type="InterPro" id="IPR028976">
    <property type="entry name" value="CheC-like_sf"/>
</dbReference>
<dbReference type="GO" id="GO:0006935">
    <property type="term" value="P:chemotaxis"/>
    <property type="evidence" value="ECO:0007669"/>
    <property type="project" value="UniProtKB-KW"/>
</dbReference>
<sequence length="225" mass="25363">MIPPNNTGDNTSKNKDVVFNELEIDTLHEMMNISFGRAARDLSEVIDIYVVLSIPFMEVINASELPDFIAENIQHNASENTIICQNFLGDYNGICMVIFPSDDEHKLLSLFQDESDSNQDSMTGLDLDNEIFLEIGNILIGTCVSKMAELIGESVIYQPPVVIHNNLISTDMYASIFDVSQLALTLNTTFKFKEQDLHCYLFLITSCATVPFLKKAIVDYLRQFE</sequence>
<proteinExistence type="predicted"/>
<dbReference type="Proteomes" id="UP000033423">
    <property type="component" value="Unassembled WGS sequence"/>
</dbReference>
<dbReference type="Gene3D" id="3.40.1550.10">
    <property type="entry name" value="CheC-like"/>
    <property type="match status" value="1"/>
</dbReference>
<dbReference type="EMBL" id="LACI01002221">
    <property type="protein sequence ID" value="KJU82660.1"/>
    <property type="molecule type" value="Genomic_DNA"/>
</dbReference>
<dbReference type="CDD" id="cd17910">
    <property type="entry name" value="CheC_ClassII"/>
    <property type="match status" value="1"/>
</dbReference>
<keyword evidence="1" id="KW-0145">Chemotaxis</keyword>
<accession>A0A0F3GL65</accession>
<name>A0A0F3GL65_9BACT</name>
<evidence type="ECO:0000313" key="3">
    <source>
        <dbReference type="Proteomes" id="UP000033423"/>
    </source>
</evidence>
<dbReference type="AlphaFoldDB" id="A0A0F3GL65"/>
<keyword evidence="3" id="KW-1185">Reference proteome</keyword>
<evidence type="ECO:0000256" key="1">
    <source>
        <dbReference type="ARBA" id="ARBA00022500"/>
    </source>
</evidence>
<protein>
    <submittedName>
        <fullName evidence="2">Inhibitor of MCP methylation CheC</fullName>
    </submittedName>
</protein>
<dbReference type="SUPFAM" id="SSF103039">
    <property type="entry name" value="CheC-like"/>
    <property type="match status" value="1"/>
</dbReference>
<comment type="caution">
    <text evidence="2">The sequence shown here is derived from an EMBL/GenBank/DDBJ whole genome shotgun (WGS) entry which is preliminary data.</text>
</comment>